<dbReference type="InterPro" id="IPR016156">
    <property type="entry name" value="FAD/NAD-linked_Rdtase_dimer_sf"/>
</dbReference>
<feature type="domain" description="Pyridine nucleotide-disulphide oxidoreductase dimerisation" evidence="17">
    <location>
        <begin position="348"/>
        <end position="456"/>
    </location>
</feature>
<accession>A0A0R1UDY1</accession>
<dbReference type="GO" id="GO:0005737">
    <property type="term" value="C:cytoplasm"/>
    <property type="evidence" value="ECO:0007669"/>
    <property type="project" value="UniProtKB-SubCell"/>
</dbReference>
<comment type="catalytic activity">
    <reaction evidence="12 16">
        <text>N(6)-[(R)-dihydrolipoyl]-L-lysyl-[protein] + NAD(+) = N(6)-[(R)-lipoyl]-L-lysyl-[protein] + NADH + H(+)</text>
        <dbReference type="Rhea" id="RHEA:15045"/>
        <dbReference type="Rhea" id="RHEA-COMP:10474"/>
        <dbReference type="Rhea" id="RHEA-COMP:10475"/>
        <dbReference type="ChEBI" id="CHEBI:15378"/>
        <dbReference type="ChEBI" id="CHEBI:57540"/>
        <dbReference type="ChEBI" id="CHEBI:57945"/>
        <dbReference type="ChEBI" id="CHEBI:83099"/>
        <dbReference type="ChEBI" id="CHEBI:83100"/>
        <dbReference type="EC" id="1.8.1.4"/>
    </reaction>
</comment>
<protein>
    <recommendedName>
        <fullName evidence="4 16">Dihydrolipoyl dehydrogenase</fullName>
        <ecNumber evidence="3 16">1.8.1.4</ecNumber>
    </recommendedName>
</protein>
<dbReference type="RefSeq" id="WP_056955166.1">
    <property type="nucleotide sequence ID" value="NZ_AZFK01000053.1"/>
</dbReference>
<evidence type="ECO:0000256" key="14">
    <source>
        <dbReference type="PIRSR" id="PIRSR000350-3"/>
    </source>
</evidence>
<keyword evidence="9 14" id="KW-0520">NAD</keyword>
<comment type="cofactor">
    <cofactor evidence="14 16">
        <name>FAD</name>
        <dbReference type="ChEBI" id="CHEBI:57692"/>
    </cofactor>
    <text evidence="14 16">Binds 1 FAD per subunit.</text>
</comment>
<evidence type="ECO:0000256" key="13">
    <source>
        <dbReference type="PIRSR" id="PIRSR000350-2"/>
    </source>
</evidence>
<evidence type="ECO:0000256" key="16">
    <source>
        <dbReference type="RuleBase" id="RU003692"/>
    </source>
</evidence>
<evidence type="ECO:0000313" key="20">
    <source>
        <dbReference type="Proteomes" id="UP000050816"/>
    </source>
</evidence>
<comment type="miscellaneous">
    <text evidence="16">The active site is a redox-active disulfide bond.</text>
</comment>
<gene>
    <name evidence="19" type="ORF">FC43_GL001871</name>
</gene>
<dbReference type="PANTHER" id="PTHR22912">
    <property type="entry name" value="DISULFIDE OXIDOREDUCTASE"/>
    <property type="match status" value="1"/>
</dbReference>
<feature type="binding site" evidence="14">
    <location>
        <position position="273"/>
    </location>
    <ligand>
        <name>NAD(+)</name>
        <dbReference type="ChEBI" id="CHEBI:57540"/>
    </ligand>
</feature>
<keyword evidence="7 14" id="KW-0274">FAD</keyword>
<dbReference type="InterPro" id="IPR023753">
    <property type="entry name" value="FAD/NAD-binding_dom"/>
</dbReference>
<comment type="subcellular location">
    <subcellularLocation>
        <location evidence="1">Cytoplasm</location>
    </subcellularLocation>
</comment>
<evidence type="ECO:0000256" key="4">
    <source>
        <dbReference type="ARBA" id="ARBA00016961"/>
    </source>
</evidence>
<evidence type="ECO:0000256" key="8">
    <source>
        <dbReference type="ARBA" id="ARBA00023002"/>
    </source>
</evidence>
<dbReference type="Pfam" id="PF07992">
    <property type="entry name" value="Pyr_redox_2"/>
    <property type="match status" value="1"/>
</dbReference>
<dbReference type="GO" id="GO:0004148">
    <property type="term" value="F:dihydrolipoyl dehydrogenase (NADH) activity"/>
    <property type="evidence" value="ECO:0007669"/>
    <property type="project" value="UniProtKB-EC"/>
</dbReference>
<evidence type="ECO:0000256" key="12">
    <source>
        <dbReference type="ARBA" id="ARBA00049187"/>
    </source>
</evidence>
<feature type="binding site" evidence="14">
    <location>
        <position position="57"/>
    </location>
    <ligand>
        <name>FAD</name>
        <dbReference type="ChEBI" id="CHEBI:57692"/>
    </ligand>
</feature>
<feature type="disulfide bond" description="Redox-active" evidence="15">
    <location>
        <begin position="48"/>
        <end position="53"/>
    </location>
</feature>
<keyword evidence="5" id="KW-0963">Cytoplasm</keyword>
<dbReference type="InterPro" id="IPR001100">
    <property type="entry name" value="Pyr_nuc-diS_OxRdtase"/>
</dbReference>
<dbReference type="Pfam" id="PF02852">
    <property type="entry name" value="Pyr_redox_dim"/>
    <property type="match status" value="1"/>
</dbReference>
<evidence type="ECO:0000256" key="6">
    <source>
        <dbReference type="ARBA" id="ARBA00022630"/>
    </source>
</evidence>
<evidence type="ECO:0000313" key="19">
    <source>
        <dbReference type="EMBL" id="KRL89144.1"/>
    </source>
</evidence>
<dbReference type="Proteomes" id="UP000050816">
    <property type="component" value="Unassembled WGS sequence"/>
</dbReference>
<evidence type="ECO:0000256" key="9">
    <source>
        <dbReference type="ARBA" id="ARBA00023027"/>
    </source>
</evidence>
<dbReference type="EMBL" id="AZFK01000053">
    <property type="protein sequence ID" value="KRL89144.1"/>
    <property type="molecule type" value="Genomic_DNA"/>
</dbReference>
<evidence type="ECO:0000256" key="1">
    <source>
        <dbReference type="ARBA" id="ARBA00004496"/>
    </source>
</evidence>
<feature type="domain" description="FAD/NAD(P)-binding" evidence="18">
    <location>
        <begin position="11"/>
        <end position="329"/>
    </location>
</feature>
<evidence type="ECO:0000256" key="3">
    <source>
        <dbReference type="ARBA" id="ARBA00012608"/>
    </source>
</evidence>
<dbReference type="PROSITE" id="PS00076">
    <property type="entry name" value="PYRIDINE_REDOX_1"/>
    <property type="match status" value="1"/>
</dbReference>
<dbReference type="PATRIC" id="fig|1423760.3.peg.1958"/>
<keyword evidence="11 16" id="KW-0676">Redox-active center</keyword>
<sequence>MVVGDFPIELDTIVIGSGPGGYVAAVHAAELGQKVAVVEKEDTLGGICLNVGCIPSKAIIQVSHNYRTSLDNEDQGISADVNLDFAKVQGYKQSVVQRMTNGVAYLFKKNKIEVLRGTAYIKDAHNIRVMNDDHAQTYTFKNLIIATGSHPIEIPGFKFGGRIIDSTGALALDKLPKKLVLIGGGYIGCELASAYANFGTEVTIIEGTDRILRNYDKELTAPVLKNFKSKGIKVVTNAMAKEAKDNGDSVDVTYEVNGKAETINADYVLVSVGRKPNTQNIGLEQVGIETDKRGLILVDASGKTSVDHIYAIGDIVAGPALAHKASYEGKIAAEAISGQPSVVDYHAIPAVCYVDPEVASTGLSPEEAKEQGLDVKTAKFPFTANGRAVSMKATEGFARLVFMKDTGVLVGAQIVGADASNMIAELTLAIESGNTVEDLALTIHAHPSLSEIMMDAADVGLGMPTNI</sequence>
<dbReference type="NCBIfam" id="TIGR01350">
    <property type="entry name" value="lipoamide_DH"/>
    <property type="match status" value="1"/>
</dbReference>
<evidence type="ECO:0000256" key="10">
    <source>
        <dbReference type="ARBA" id="ARBA00023157"/>
    </source>
</evidence>
<evidence type="ECO:0000256" key="2">
    <source>
        <dbReference type="ARBA" id="ARBA00007532"/>
    </source>
</evidence>
<comment type="caution">
    <text evidence="19">The sequence shown here is derived from an EMBL/GenBank/DDBJ whole genome shotgun (WGS) entry which is preliminary data.</text>
</comment>
<dbReference type="InterPro" id="IPR012999">
    <property type="entry name" value="Pyr_OxRdtase_I_AS"/>
</dbReference>
<keyword evidence="8 16" id="KW-0560">Oxidoreductase</keyword>
<dbReference type="InterPro" id="IPR006258">
    <property type="entry name" value="Lipoamide_DH"/>
</dbReference>
<dbReference type="GO" id="GO:0006103">
    <property type="term" value="P:2-oxoglutarate metabolic process"/>
    <property type="evidence" value="ECO:0007669"/>
    <property type="project" value="TreeGrafter"/>
</dbReference>
<feature type="binding site" evidence="14">
    <location>
        <position position="206"/>
    </location>
    <ligand>
        <name>NAD(+)</name>
        <dbReference type="ChEBI" id="CHEBI:57540"/>
    </ligand>
</feature>
<evidence type="ECO:0000256" key="5">
    <source>
        <dbReference type="ARBA" id="ARBA00022490"/>
    </source>
</evidence>
<dbReference type="GO" id="GO:0050660">
    <property type="term" value="F:flavin adenine dinucleotide binding"/>
    <property type="evidence" value="ECO:0007669"/>
    <property type="project" value="InterPro"/>
</dbReference>
<reference evidence="19 20" key="1">
    <citation type="journal article" date="2015" name="Genome Announc.">
        <title>Expanding the biotechnology potential of lactobacilli through comparative genomics of 213 strains and associated genera.</title>
        <authorList>
            <person name="Sun Z."/>
            <person name="Harris H.M."/>
            <person name="McCann A."/>
            <person name="Guo C."/>
            <person name="Argimon S."/>
            <person name="Zhang W."/>
            <person name="Yang X."/>
            <person name="Jeffery I.B."/>
            <person name="Cooney J.C."/>
            <person name="Kagawa T.F."/>
            <person name="Liu W."/>
            <person name="Song Y."/>
            <person name="Salvetti E."/>
            <person name="Wrobel A."/>
            <person name="Rasinkangas P."/>
            <person name="Parkhill J."/>
            <person name="Rea M.C."/>
            <person name="O'Sullivan O."/>
            <person name="Ritari J."/>
            <person name="Douillard F.P."/>
            <person name="Paul Ross R."/>
            <person name="Yang R."/>
            <person name="Briner A.E."/>
            <person name="Felis G.E."/>
            <person name="de Vos W.M."/>
            <person name="Barrangou R."/>
            <person name="Klaenhammer T.R."/>
            <person name="Caufield P.W."/>
            <person name="Cui Y."/>
            <person name="Zhang H."/>
            <person name="O'Toole P.W."/>
        </authorList>
    </citation>
    <scope>NUCLEOTIDE SEQUENCE [LARGE SCALE GENOMIC DNA]</scope>
    <source>
        <strain evidence="19 20">DSM 15946</strain>
    </source>
</reference>
<proteinExistence type="inferred from homology"/>
<feature type="binding site" evidence="14">
    <location>
        <position position="314"/>
    </location>
    <ligand>
        <name>FAD</name>
        <dbReference type="ChEBI" id="CHEBI:57692"/>
    </ligand>
</feature>
<dbReference type="PRINTS" id="PR00411">
    <property type="entry name" value="PNDRDTASEI"/>
</dbReference>
<dbReference type="PRINTS" id="PR00368">
    <property type="entry name" value="FADPNR"/>
</dbReference>
<evidence type="ECO:0000256" key="7">
    <source>
        <dbReference type="ARBA" id="ARBA00022827"/>
    </source>
</evidence>
<dbReference type="AlphaFoldDB" id="A0A0R1UDY1"/>
<dbReference type="SUPFAM" id="SSF51905">
    <property type="entry name" value="FAD/NAD(P)-binding domain"/>
    <property type="match status" value="1"/>
</dbReference>
<keyword evidence="6 16" id="KW-0285">Flavoprotein</keyword>
<dbReference type="InterPro" id="IPR036188">
    <property type="entry name" value="FAD/NAD-bd_sf"/>
</dbReference>
<feature type="binding site" evidence="14">
    <location>
        <begin position="147"/>
        <end position="149"/>
    </location>
    <ligand>
        <name>FAD</name>
        <dbReference type="ChEBI" id="CHEBI:57692"/>
    </ligand>
</feature>
<keyword evidence="10" id="KW-1015">Disulfide bond</keyword>
<evidence type="ECO:0000256" key="11">
    <source>
        <dbReference type="ARBA" id="ARBA00023284"/>
    </source>
</evidence>
<dbReference type="Gene3D" id="3.30.390.30">
    <property type="match status" value="1"/>
</dbReference>
<name>A0A0R1UDY1_9LACO</name>
<evidence type="ECO:0000259" key="17">
    <source>
        <dbReference type="Pfam" id="PF02852"/>
    </source>
</evidence>
<dbReference type="InterPro" id="IPR050151">
    <property type="entry name" value="Class-I_Pyr_Nuc-Dis_Oxidored"/>
</dbReference>
<dbReference type="FunFam" id="3.50.50.60:FF:000037">
    <property type="entry name" value="Dihydrolipoyl dehydrogenase"/>
    <property type="match status" value="1"/>
</dbReference>
<organism evidence="19 20">
    <name type="scientific">Limosilactobacillus ingluviei DSM 15946</name>
    <dbReference type="NCBI Taxonomy" id="1423760"/>
    <lineage>
        <taxon>Bacteria</taxon>
        <taxon>Bacillati</taxon>
        <taxon>Bacillota</taxon>
        <taxon>Bacilli</taxon>
        <taxon>Lactobacillales</taxon>
        <taxon>Lactobacillaceae</taxon>
        <taxon>Limosilactobacillus</taxon>
    </lineage>
</organism>
<evidence type="ECO:0000259" key="18">
    <source>
        <dbReference type="Pfam" id="PF07992"/>
    </source>
</evidence>
<feature type="active site" description="Proton acceptor" evidence="13">
    <location>
        <position position="446"/>
    </location>
</feature>
<dbReference type="InterPro" id="IPR004099">
    <property type="entry name" value="Pyr_nucl-diS_OxRdtase_dimer"/>
</dbReference>
<dbReference type="EC" id="1.8.1.4" evidence="3 16"/>
<feature type="binding site" evidence="14">
    <location>
        <begin position="183"/>
        <end position="190"/>
    </location>
    <ligand>
        <name>NAD(+)</name>
        <dbReference type="ChEBI" id="CHEBI:57540"/>
    </ligand>
</feature>
<dbReference type="FunFam" id="3.30.390.30:FF:000001">
    <property type="entry name" value="Dihydrolipoyl dehydrogenase"/>
    <property type="match status" value="1"/>
</dbReference>
<dbReference type="SUPFAM" id="SSF55424">
    <property type="entry name" value="FAD/NAD-linked reductases, dimerisation (C-terminal) domain"/>
    <property type="match status" value="1"/>
</dbReference>
<dbReference type="Gene3D" id="3.50.50.60">
    <property type="entry name" value="FAD/NAD(P)-binding domain"/>
    <property type="match status" value="2"/>
</dbReference>
<dbReference type="PIRSF" id="PIRSF000350">
    <property type="entry name" value="Mercury_reductase_MerA"/>
    <property type="match status" value="1"/>
</dbReference>
<keyword evidence="14" id="KW-0547">Nucleotide-binding</keyword>
<dbReference type="PANTHER" id="PTHR22912:SF160">
    <property type="entry name" value="DIHYDROLIPOYL DEHYDROGENASE"/>
    <property type="match status" value="1"/>
</dbReference>
<evidence type="ECO:0000256" key="15">
    <source>
        <dbReference type="PIRSR" id="PIRSR000350-4"/>
    </source>
</evidence>
<comment type="similarity">
    <text evidence="2 16">Belongs to the class-I pyridine nucleotide-disulfide oxidoreductase family.</text>
</comment>